<sequence length="62" mass="7459">MVFQPRFGIQPCLSVGIFYSGLYLLENIISFSKLHYYIMFLRTCKAFYEKNIKKFAKYLDFI</sequence>
<organism evidence="1 2">
    <name type="scientific">Streptococcus pseudopneumoniae</name>
    <dbReference type="NCBI Taxonomy" id="257758"/>
    <lineage>
        <taxon>Bacteria</taxon>
        <taxon>Bacillati</taxon>
        <taxon>Bacillota</taxon>
        <taxon>Bacilli</taxon>
        <taxon>Lactobacillales</taxon>
        <taxon>Streptococcaceae</taxon>
        <taxon>Streptococcus</taxon>
    </lineage>
</organism>
<protein>
    <submittedName>
        <fullName evidence="1">Uncharacterized protein</fullName>
    </submittedName>
</protein>
<accession>A0A3A4N1M0</accession>
<gene>
    <name evidence="1" type="ORF">C5O69_08940</name>
</gene>
<evidence type="ECO:0000313" key="1">
    <source>
        <dbReference type="EMBL" id="RJP10010.1"/>
    </source>
</evidence>
<evidence type="ECO:0000313" key="2">
    <source>
        <dbReference type="Proteomes" id="UP000265600"/>
    </source>
</evidence>
<dbReference type="Proteomes" id="UP000265600">
    <property type="component" value="Unassembled WGS sequence"/>
</dbReference>
<comment type="caution">
    <text evidence="1">The sequence shown here is derived from an EMBL/GenBank/DDBJ whole genome shotgun (WGS) entry which is preliminary data.</text>
</comment>
<dbReference type="EMBL" id="PTTJ01000105">
    <property type="protein sequence ID" value="RJP10010.1"/>
    <property type="molecule type" value="Genomic_DNA"/>
</dbReference>
<name>A0A3A4N1M0_9STRE</name>
<reference evidence="2" key="1">
    <citation type="submission" date="2018-02" db="EMBL/GenBank/DDBJ databases">
        <authorList>
            <person name="Handem S."/>
        </authorList>
    </citation>
    <scope>NUCLEOTIDE SEQUENCE [LARGE SCALE GENOMIC DNA]</scope>
    <source>
        <strain evidence="2">Spain3473</strain>
    </source>
</reference>
<proteinExistence type="predicted"/>
<dbReference type="AlphaFoldDB" id="A0A3A4N1M0"/>